<evidence type="ECO:0000256" key="9">
    <source>
        <dbReference type="ARBA" id="ARBA00023150"/>
    </source>
</evidence>
<dbReference type="Gene3D" id="3.20.20.70">
    <property type="entry name" value="Aldolase class I"/>
    <property type="match status" value="1"/>
</dbReference>
<evidence type="ECO:0000259" key="14">
    <source>
        <dbReference type="PROSITE" id="PS51918"/>
    </source>
</evidence>
<proteinExistence type="inferred from homology"/>
<dbReference type="NCBIfam" id="TIGR02666">
    <property type="entry name" value="moaA"/>
    <property type="match status" value="1"/>
</dbReference>
<evidence type="ECO:0000256" key="5">
    <source>
        <dbReference type="ARBA" id="ARBA00022741"/>
    </source>
</evidence>
<dbReference type="EMBL" id="JAVRHY010000003">
    <property type="protein sequence ID" value="MDT0617727.1"/>
    <property type="molecule type" value="Genomic_DNA"/>
</dbReference>
<feature type="binding site" evidence="12">
    <location>
        <position position="28"/>
    </location>
    <ligand>
        <name>GTP</name>
        <dbReference type="ChEBI" id="CHEBI:37565"/>
    </ligand>
</feature>
<accession>A0ABU3B5K6</accession>
<dbReference type="InterPro" id="IPR010505">
    <property type="entry name" value="MoaA_twitch"/>
</dbReference>
<dbReference type="Pfam" id="PF04055">
    <property type="entry name" value="Radical_SAM"/>
    <property type="match status" value="1"/>
</dbReference>
<dbReference type="InterPro" id="IPR006638">
    <property type="entry name" value="Elp3/MiaA/NifB-like_rSAM"/>
</dbReference>
<dbReference type="RefSeq" id="WP_311657611.1">
    <property type="nucleotide sequence ID" value="NZ_JAVRHY010000003.1"/>
</dbReference>
<feature type="binding site" evidence="12">
    <location>
        <position position="113"/>
    </location>
    <ligand>
        <name>GTP</name>
        <dbReference type="ChEBI" id="CHEBI:37565"/>
    </ligand>
</feature>
<comment type="caution">
    <text evidence="15">The sequence shown here is derived from an EMBL/GenBank/DDBJ whole genome shotgun (WGS) entry which is preliminary data.</text>
</comment>
<dbReference type="InterPro" id="IPR050105">
    <property type="entry name" value="MoCo_biosynth_MoaA/MoaC"/>
</dbReference>
<evidence type="ECO:0000256" key="4">
    <source>
        <dbReference type="ARBA" id="ARBA00022723"/>
    </source>
</evidence>
<dbReference type="SFLD" id="SFLDG01067">
    <property type="entry name" value="SPASM/twitch_domain_containing"/>
    <property type="match status" value="1"/>
</dbReference>
<feature type="binding site" evidence="12">
    <location>
        <position position="42"/>
    </location>
    <ligand>
        <name>[4Fe-4S] cluster</name>
        <dbReference type="ChEBI" id="CHEBI:49883"/>
        <label>1</label>
        <note>4Fe-4S-S-AdoMet</note>
    </ligand>
</feature>
<dbReference type="HAMAP" id="MF_01225_B">
    <property type="entry name" value="MoaA_B"/>
    <property type="match status" value="1"/>
</dbReference>
<sequence>MTRAVPRLDPARADEPVDQLGRGLRDLRISVTDRCNFRCRYCMPREMFGRDFEFLARRQLLSFEEIERIARLAAGLGVRKLRLTGGEPLLRRELDKLIGALSAVPGIDDIALTTNASLLTPAVAAGLREAGLNRINVSLDALDDESFRAMTDVDYPVQRVLDGIDAAADAGLGPIKINMVVKRGTNDDQILPMAEHFRGSGHILRFIEYMDVGNANRWRLDEVLPARELVDRIAARWPVEALPPNHPGEVANRWRYADGQGEIGVIASVTQPFCGGCRRLRMSAEGKLFTCLFGSRGYDLRALLRSGASDEQLADALGGLWRRREDRYSELRSGEPGDDTPADGEKKVEMSYIGG</sequence>
<protein>
    <recommendedName>
        <fullName evidence="1 12">GTP 3',8-cyclase</fullName>
        <ecNumber evidence="1 12">4.1.99.22</ecNumber>
    </recommendedName>
    <alternativeName>
        <fullName evidence="12">Molybdenum cofactor biosynthesis protein A</fullName>
    </alternativeName>
</protein>
<dbReference type="SFLD" id="SFLDS00029">
    <property type="entry name" value="Radical_SAM"/>
    <property type="match status" value="1"/>
</dbReference>
<evidence type="ECO:0000256" key="2">
    <source>
        <dbReference type="ARBA" id="ARBA00022485"/>
    </source>
</evidence>
<comment type="catalytic activity">
    <reaction evidence="11 12">
        <text>GTP + AH2 + S-adenosyl-L-methionine = (8S)-3',8-cyclo-7,8-dihydroguanosine 5'-triphosphate + 5'-deoxyadenosine + L-methionine + A + H(+)</text>
        <dbReference type="Rhea" id="RHEA:49576"/>
        <dbReference type="ChEBI" id="CHEBI:13193"/>
        <dbReference type="ChEBI" id="CHEBI:15378"/>
        <dbReference type="ChEBI" id="CHEBI:17319"/>
        <dbReference type="ChEBI" id="CHEBI:17499"/>
        <dbReference type="ChEBI" id="CHEBI:37565"/>
        <dbReference type="ChEBI" id="CHEBI:57844"/>
        <dbReference type="ChEBI" id="CHEBI:59789"/>
        <dbReference type="ChEBI" id="CHEBI:131766"/>
        <dbReference type="EC" id="4.1.99.22"/>
    </reaction>
</comment>
<dbReference type="PANTHER" id="PTHR22960">
    <property type="entry name" value="MOLYBDOPTERIN COFACTOR SYNTHESIS PROTEIN A"/>
    <property type="match status" value="1"/>
</dbReference>
<feature type="binding site" evidence="12">
    <location>
        <position position="176"/>
    </location>
    <ligand>
        <name>GTP</name>
        <dbReference type="ChEBI" id="CHEBI:37565"/>
    </ligand>
</feature>
<organism evidence="15 16">
    <name type="scientific">Spectribacter acetivorans</name>
    <dbReference type="NCBI Taxonomy" id="3075603"/>
    <lineage>
        <taxon>Bacteria</taxon>
        <taxon>Pseudomonadati</taxon>
        <taxon>Pseudomonadota</taxon>
        <taxon>Gammaproteobacteria</taxon>
        <taxon>Salinisphaerales</taxon>
        <taxon>Salinisphaeraceae</taxon>
        <taxon>Spectribacter</taxon>
    </lineage>
</organism>
<evidence type="ECO:0000256" key="13">
    <source>
        <dbReference type="SAM" id="MobiDB-lite"/>
    </source>
</evidence>
<feature type="binding site" evidence="12">
    <location>
        <position position="39"/>
    </location>
    <ligand>
        <name>[4Fe-4S] cluster</name>
        <dbReference type="ChEBI" id="CHEBI:49883"/>
        <label>1</label>
        <note>4Fe-4S-S-AdoMet</note>
    </ligand>
</feature>
<evidence type="ECO:0000256" key="11">
    <source>
        <dbReference type="ARBA" id="ARBA00048697"/>
    </source>
</evidence>
<feature type="binding site" evidence="12">
    <location>
        <position position="82"/>
    </location>
    <ligand>
        <name>GTP</name>
        <dbReference type="ChEBI" id="CHEBI:37565"/>
    </ligand>
</feature>
<dbReference type="SUPFAM" id="SSF102114">
    <property type="entry name" value="Radical SAM enzymes"/>
    <property type="match status" value="1"/>
</dbReference>
<dbReference type="CDD" id="cd21117">
    <property type="entry name" value="Twitch_MoaA"/>
    <property type="match status" value="1"/>
</dbReference>
<dbReference type="PANTHER" id="PTHR22960:SF0">
    <property type="entry name" value="MOLYBDENUM COFACTOR BIOSYNTHESIS PROTEIN 1"/>
    <property type="match status" value="1"/>
</dbReference>
<dbReference type="PROSITE" id="PS51918">
    <property type="entry name" value="RADICAL_SAM"/>
    <property type="match status" value="1"/>
</dbReference>
<keyword evidence="7 12" id="KW-0411">Iron-sulfur</keyword>
<dbReference type="SFLD" id="SFLDG01383">
    <property type="entry name" value="cyclic_pyranopterin_phosphate"/>
    <property type="match status" value="1"/>
</dbReference>
<comment type="pathway">
    <text evidence="12">Cofactor biosynthesis; molybdopterin biosynthesis.</text>
</comment>
<comment type="subunit">
    <text evidence="12">Monomer and homodimer.</text>
</comment>
<comment type="function">
    <text evidence="12">Catalyzes the cyclization of GTP to (8S)-3',8-cyclo-7,8-dihydroguanosine 5'-triphosphate.</text>
</comment>
<keyword evidence="2 12" id="KW-0004">4Fe-4S</keyword>
<keyword evidence="10 12" id="KW-0456">Lyase</keyword>
<keyword evidence="8 12" id="KW-0342">GTP-binding</keyword>
<dbReference type="GO" id="GO:0061798">
    <property type="term" value="F:GTP 3',8'-cyclase activity"/>
    <property type="evidence" value="ECO:0007669"/>
    <property type="project" value="UniProtKB-EC"/>
</dbReference>
<evidence type="ECO:0000313" key="16">
    <source>
        <dbReference type="Proteomes" id="UP001259982"/>
    </source>
</evidence>
<dbReference type="InterPro" id="IPR058240">
    <property type="entry name" value="rSAM_sf"/>
</dbReference>
<dbReference type="InterPro" id="IPR040064">
    <property type="entry name" value="MoaA-like"/>
</dbReference>
<keyword evidence="3 12" id="KW-0949">S-adenosyl-L-methionine</keyword>
<dbReference type="Proteomes" id="UP001259982">
    <property type="component" value="Unassembled WGS sequence"/>
</dbReference>
<feature type="binding site" evidence="12">
    <location>
        <position position="138"/>
    </location>
    <ligand>
        <name>S-adenosyl-L-methionine</name>
        <dbReference type="ChEBI" id="CHEBI:59789"/>
    </ligand>
</feature>
<evidence type="ECO:0000256" key="12">
    <source>
        <dbReference type="HAMAP-Rule" id="MF_01225"/>
    </source>
</evidence>
<evidence type="ECO:0000256" key="1">
    <source>
        <dbReference type="ARBA" id="ARBA00012167"/>
    </source>
</evidence>
<feature type="binding site" evidence="12">
    <location>
        <position position="41"/>
    </location>
    <ligand>
        <name>S-adenosyl-L-methionine</name>
        <dbReference type="ChEBI" id="CHEBI:59789"/>
    </ligand>
</feature>
<comment type="cofactor">
    <cofactor evidence="12">
        <name>[4Fe-4S] cluster</name>
        <dbReference type="ChEBI" id="CHEBI:49883"/>
    </cofactor>
    <text evidence="12">Binds 2 [4Fe-4S] clusters. Binds 1 [4Fe-4S] cluster coordinated with 3 cysteines and an exchangeable S-adenosyl-L-methionine and 1 [4Fe-4S] cluster coordinated with 3 cysteines and the GTP-derived substrate.</text>
</comment>
<reference evidence="15 16" key="1">
    <citation type="submission" date="2023-09" db="EMBL/GenBank/DDBJ databases">
        <authorList>
            <person name="Rey-Velasco X."/>
        </authorList>
    </citation>
    <scope>NUCLEOTIDE SEQUENCE [LARGE SCALE GENOMIC DNA]</scope>
    <source>
        <strain evidence="15 16">P385</strain>
    </source>
</reference>
<evidence type="ECO:0000256" key="10">
    <source>
        <dbReference type="ARBA" id="ARBA00023239"/>
    </source>
</evidence>
<keyword evidence="9 12" id="KW-0501">Molybdenum cofactor biosynthesis</keyword>
<dbReference type="Pfam" id="PF06463">
    <property type="entry name" value="Mob_synth_C"/>
    <property type="match status" value="1"/>
</dbReference>
<keyword evidence="5 12" id="KW-0547">Nucleotide-binding</keyword>
<evidence type="ECO:0000256" key="8">
    <source>
        <dbReference type="ARBA" id="ARBA00023134"/>
    </source>
</evidence>
<keyword evidence="4 12" id="KW-0479">Metal-binding</keyword>
<dbReference type="InterPro" id="IPR013785">
    <property type="entry name" value="Aldolase_TIM"/>
</dbReference>
<dbReference type="SFLD" id="SFLDG01386">
    <property type="entry name" value="main_SPASM_domain-containing"/>
    <property type="match status" value="1"/>
</dbReference>
<evidence type="ECO:0000256" key="6">
    <source>
        <dbReference type="ARBA" id="ARBA00023004"/>
    </source>
</evidence>
<evidence type="ECO:0000256" key="7">
    <source>
        <dbReference type="ARBA" id="ARBA00023014"/>
    </source>
</evidence>
<evidence type="ECO:0000313" key="15">
    <source>
        <dbReference type="EMBL" id="MDT0617727.1"/>
    </source>
</evidence>
<gene>
    <name evidence="12 15" type="primary">moaA</name>
    <name evidence="15" type="ORF">RM531_04510</name>
</gene>
<feature type="domain" description="Radical SAM core" evidence="14">
    <location>
        <begin position="19"/>
        <end position="240"/>
    </location>
</feature>
<evidence type="ECO:0000256" key="3">
    <source>
        <dbReference type="ARBA" id="ARBA00022691"/>
    </source>
</evidence>
<keyword evidence="16" id="KW-1185">Reference proteome</keyword>
<feature type="binding site" evidence="12">
    <location>
        <position position="274"/>
    </location>
    <ligand>
        <name>[4Fe-4S] cluster</name>
        <dbReference type="ChEBI" id="CHEBI:49883"/>
        <label>2</label>
        <note>4Fe-4S-substrate</note>
    </ligand>
</feature>
<feature type="binding site" evidence="12">
    <location>
        <begin position="279"/>
        <end position="281"/>
    </location>
    <ligand>
        <name>GTP</name>
        <dbReference type="ChEBI" id="CHEBI:37565"/>
    </ligand>
</feature>
<dbReference type="SMART" id="SM00729">
    <property type="entry name" value="Elp3"/>
    <property type="match status" value="1"/>
</dbReference>
<dbReference type="CDD" id="cd01335">
    <property type="entry name" value="Radical_SAM"/>
    <property type="match status" value="1"/>
</dbReference>
<dbReference type="PROSITE" id="PS01305">
    <property type="entry name" value="MOAA_NIFB_PQQE"/>
    <property type="match status" value="1"/>
</dbReference>
<dbReference type="InterPro" id="IPR000385">
    <property type="entry name" value="MoaA_NifB_PqqE_Fe-S-bd_CS"/>
</dbReference>
<comment type="similarity">
    <text evidence="12">Belongs to the radical SAM superfamily. MoaA family.</text>
</comment>
<keyword evidence="6 12" id="KW-0408">Iron</keyword>
<feature type="region of interest" description="Disordered" evidence="13">
    <location>
        <begin position="328"/>
        <end position="355"/>
    </location>
</feature>
<feature type="binding site" evidence="12">
    <location>
        <position position="291"/>
    </location>
    <ligand>
        <name>[4Fe-4S] cluster</name>
        <dbReference type="ChEBI" id="CHEBI:49883"/>
        <label>2</label>
        <note>4Fe-4S-substrate</note>
    </ligand>
</feature>
<feature type="binding site" evidence="12">
    <location>
        <position position="210"/>
    </location>
    <ligand>
        <name>S-adenosyl-L-methionine</name>
        <dbReference type="ChEBI" id="CHEBI:59789"/>
    </ligand>
</feature>
<dbReference type="InterPro" id="IPR007197">
    <property type="entry name" value="rSAM"/>
</dbReference>
<feature type="binding site" evidence="12">
    <location>
        <position position="86"/>
    </location>
    <ligand>
        <name>S-adenosyl-L-methionine</name>
        <dbReference type="ChEBI" id="CHEBI:59789"/>
    </ligand>
</feature>
<name>A0ABU3B5K6_9GAMM</name>
<dbReference type="InterPro" id="IPR013483">
    <property type="entry name" value="MoaA"/>
</dbReference>
<feature type="binding site" evidence="12">
    <location>
        <position position="277"/>
    </location>
    <ligand>
        <name>[4Fe-4S] cluster</name>
        <dbReference type="ChEBI" id="CHEBI:49883"/>
        <label>2</label>
        <note>4Fe-4S-substrate</note>
    </ligand>
</feature>
<dbReference type="EC" id="4.1.99.22" evidence="1 12"/>
<feature type="binding site" evidence="12">
    <location>
        <position position="35"/>
    </location>
    <ligand>
        <name>[4Fe-4S] cluster</name>
        <dbReference type="ChEBI" id="CHEBI:49883"/>
        <label>1</label>
        <note>4Fe-4S-S-AdoMet</note>
    </ligand>
</feature>